<protein>
    <submittedName>
        <fullName evidence="1">Uncharacterized protein</fullName>
    </submittedName>
</protein>
<dbReference type="AlphaFoldDB" id="A0A8J5J8G0"/>
<gene>
    <name evidence="1" type="ORF">JG688_00008162</name>
</gene>
<evidence type="ECO:0000313" key="1">
    <source>
        <dbReference type="EMBL" id="KAG6963396.1"/>
    </source>
</evidence>
<proteinExistence type="predicted"/>
<reference evidence="1" key="1">
    <citation type="submission" date="2021-01" db="EMBL/GenBank/DDBJ databases">
        <title>Phytophthora aleatoria, a newly-described species from Pinus radiata is distinct from Phytophthora cactorum isolates based on comparative genomics.</title>
        <authorList>
            <person name="Mcdougal R."/>
            <person name="Panda P."/>
            <person name="Williams N."/>
            <person name="Studholme D.J."/>
        </authorList>
    </citation>
    <scope>NUCLEOTIDE SEQUENCE</scope>
    <source>
        <strain evidence="1">NZFS 4037</strain>
    </source>
</reference>
<comment type="caution">
    <text evidence="1">The sequence shown here is derived from an EMBL/GenBank/DDBJ whole genome shotgun (WGS) entry which is preliminary data.</text>
</comment>
<dbReference type="EMBL" id="JAENGY010000420">
    <property type="protein sequence ID" value="KAG6963396.1"/>
    <property type="molecule type" value="Genomic_DNA"/>
</dbReference>
<dbReference type="Proteomes" id="UP000709295">
    <property type="component" value="Unassembled WGS sequence"/>
</dbReference>
<organism evidence="1 2">
    <name type="scientific">Phytophthora aleatoria</name>
    <dbReference type="NCBI Taxonomy" id="2496075"/>
    <lineage>
        <taxon>Eukaryota</taxon>
        <taxon>Sar</taxon>
        <taxon>Stramenopiles</taxon>
        <taxon>Oomycota</taxon>
        <taxon>Peronosporomycetes</taxon>
        <taxon>Peronosporales</taxon>
        <taxon>Peronosporaceae</taxon>
        <taxon>Phytophthora</taxon>
    </lineage>
</organism>
<accession>A0A8J5J8G0</accession>
<sequence length="108" mass="11766">MSLSFTQSEGVESETPSIGKAELVGDVATDLALIWIEVFHAFLPSLQIVLSFLSDSLPNPLSGCMVSARDAAGSQSSQSDHRETEAANGDFQVLNNIFRRRLLRGVQW</sequence>
<evidence type="ECO:0000313" key="2">
    <source>
        <dbReference type="Proteomes" id="UP000709295"/>
    </source>
</evidence>
<name>A0A8J5J8G0_9STRA</name>
<keyword evidence="2" id="KW-1185">Reference proteome</keyword>